<comment type="caution">
    <text evidence="3">The sequence shown here is derived from an EMBL/GenBank/DDBJ whole genome shotgun (WGS) entry which is preliminary data.</text>
</comment>
<dbReference type="Proteomes" id="UP000585474">
    <property type="component" value="Unassembled WGS sequence"/>
</dbReference>
<evidence type="ECO:0000313" key="3">
    <source>
        <dbReference type="EMBL" id="GFY99063.1"/>
    </source>
</evidence>
<dbReference type="AlphaFoldDB" id="A0A7J0FKF2"/>
<dbReference type="PANTHER" id="PTHR28532">
    <property type="entry name" value="GEO13458P1"/>
    <property type="match status" value="1"/>
</dbReference>
<organism evidence="3 4">
    <name type="scientific">Actinidia rufa</name>
    <dbReference type="NCBI Taxonomy" id="165716"/>
    <lineage>
        <taxon>Eukaryota</taxon>
        <taxon>Viridiplantae</taxon>
        <taxon>Streptophyta</taxon>
        <taxon>Embryophyta</taxon>
        <taxon>Tracheophyta</taxon>
        <taxon>Spermatophyta</taxon>
        <taxon>Magnoliopsida</taxon>
        <taxon>eudicotyledons</taxon>
        <taxon>Gunneridae</taxon>
        <taxon>Pentapetalae</taxon>
        <taxon>asterids</taxon>
        <taxon>Ericales</taxon>
        <taxon>Actinidiaceae</taxon>
        <taxon>Actinidia</taxon>
    </lineage>
</organism>
<evidence type="ECO:0000256" key="1">
    <source>
        <dbReference type="ARBA" id="ARBA00038090"/>
    </source>
</evidence>
<dbReference type="Pfam" id="PF09811">
    <property type="entry name" value="Yae1_N"/>
    <property type="match status" value="1"/>
</dbReference>
<dbReference type="InterPro" id="IPR052436">
    <property type="entry name" value="LTO1_adapter"/>
</dbReference>
<sequence>MAAPDDFLDLSLNLEETHLTEGFNEGYINGLASGKEEGRQVGLKHGFEIGKEIGFFSGVASISGIPRFGSTRLASRLGFREALRRWMFRSICASLNVKLEYSGYPKGSDNKDMRF</sequence>
<dbReference type="EMBL" id="BJWL01000013">
    <property type="protein sequence ID" value="GFY99063.1"/>
    <property type="molecule type" value="Genomic_DNA"/>
</dbReference>
<dbReference type="InterPro" id="IPR019191">
    <property type="entry name" value="Essential_protein_Yae1_N"/>
</dbReference>
<reference evidence="3 4" key="1">
    <citation type="submission" date="2019-07" db="EMBL/GenBank/DDBJ databases">
        <title>De Novo Assembly of kiwifruit Actinidia rufa.</title>
        <authorList>
            <person name="Sugita-Konishi S."/>
            <person name="Sato K."/>
            <person name="Mori E."/>
            <person name="Abe Y."/>
            <person name="Kisaki G."/>
            <person name="Hamano K."/>
            <person name="Suezawa K."/>
            <person name="Otani M."/>
            <person name="Fukuda T."/>
            <person name="Manabe T."/>
            <person name="Gomi K."/>
            <person name="Tabuchi M."/>
            <person name="Akimitsu K."/>
            <person name="Kataoka I."/>
        </authorList>
    </citation>
    <scope>NUCLEOTIDE SEQUENCE [LARGE SCALE GENOMIC DNA]</scope>
    <source>
        <strain evidence="4">cv. Fuchu</strain>
    </source>
</reference>
<dbReference type="PANTHER" id="PTHR28532:SF1">
    <property type="entry name" value="ORAL CANCER OVEREXPRESSED 1"/>
    <property type="match status" value="1"/>
</dbReference>
<protein>
    <recommendedName>
        <fullName evidence="2">Essential protein Yae1 N-terminal domain-containing protein</fullName>
    </recommendedName>
</protein>
<name>A0A7J0FKF2_9ERIC</name>
<accession>A0A7J0FKF2</accession>
<evidence type="ECO:0000259" key="2">
    <source>
        <dbReference type="Pfam" id="PF09811"/>
    </source>
</evidence>
<proteinExistence type="inferred from homology"/>
<comment type="similarity">
    <text evidence="1">Belongs to the LTO1 family.</text>
</comment>
<keyword evidence="4" id="KW-1185">Reference proteome</keyword>
<gene>
    <name evidence="3" type="ORF">Acr_13g0004640</name>
</gene>
<evidence type="ECO:0000313" key="4">
    <source>
        <dbReference type="Proteomes" id="UP000585474"/>
    </source>
</evidence>
<dbReference type="OrthoDB" id="48036at2759"/>
<feature type="domain" description="Essential protein Yae1 N-terminal" evidence="2">
    <location>
        <begin position="22"/>
        <end position="60"/>
    </location>
</feature>